<comment type="catalytic activity">
    <reaction evidence="3">
        <text>D-erythrose 4-phosphate + phosphoenolpyruvate + H2O = 7-phospho-2-dehydro-3-deoxy-D-arabino-heptonate + phosphate</text>
        <dbReference type="Rhea" id="RHEA:14717"/>
        <dbReference type="ChEBI" id="CHEBI:15377"/>
        <dbReference type="ChEBI" id="CHEBI:16897"/>
        <dbReference type="ChEBI" id="CHEBI:43474"/>
        <dbReference type="ChEBI" id="CHEBI:58394"/>
        <dbReference type="ChEBI" id="CHEBI:58702"/>
        <dbReference type="EC" id="2.5.1.54"/>
    </reaction>
</comment>
<dbReference type="Proteomes" id="UP001058461">
    <property type="component" value="Chromosome"/>
</dbReference>
<dbReference type="PANTHER" id="PTHR21337:SF0">
    <property type="entry name" value="PHOSPHO-2-DEHYDRO-3-DEOXYHEPTONATE ALDOLASE"/>
    <property type="match status" value="1"/>
</dbReference>
<dbReference type="InterPro" id="IPR002480">
    <property type="entry name" value="DAHP_synth_2"/>
</dbReference>
<evidence type="ECO:0000256" key="2">
    <source>
        <dbReference type="ARBA" id="ARBA00022679"/>
    </source>
</evidence>
<dbReference type="EC" id="2.5.1.54" evidence="3"/>
<proteinExistence type="inferred from homology"/>
<evidence type="ECO:0000256" key="1">
    <source>
        <dbReference type="ARBA" id="ARBA00008911"/>
    </source>
</evidence>
<sequence length="453" mass="50176">MMQDWSPSSWREKPIVQQPTYTDPRAVAAVEDELSALPPLVFAGEIRSLHAQLANVAEGRAFLLQGGDCAESFSEFNANKIRDTFQLLLQMAVVLTFAGSCPVVKIGRMAGQFAKPRSADMETRGGIELPSYRGDIINDIEFTAAARIPDPQRLLRAYHQSSSTLNLLRAFAQGGFADLHQVHRWNLGFVEKSPLGEKYQHLADQIDQTLAFMEACGVHAQNTPQIKETSLYTSHEALLLGYEQALTRRDSQTNDWYDCSAHMLWIGDRTRQPDHAHVEFLRGVKNPIGIKVGPSTNTDDLLRLLDILNPQNQPGRITLIARMGADKILEKLPPLVRAVQMAGRTVVWSSDPMHGNTTTASSGYKTRSVEAILREIKGFFEVHNAEGTHAGGVHFEMTGQNVTECVGGAFQITEEGLADRYQTQCDPRLNGEQALELAFLIADTLKHARSSSR</sequence>
<gene>
    <name evidence="4" type="ORF">KDW95_10055</name>
</gene>
<organism evidence="4 5">
    <name type="scientific">Marinobacterium rhizophilum</name>
    <dbReference type="NCBI Taxonomy" id="420402"/>
    <lineage>
        <taxon>Bacteria</taxon>
        <taxon>Pseudomonadati</taxon>
        <taxon>Pseudomonadota</taxon>
        <taxon>Gammaproteobacteria</taxon>
        <taxon>Oceanospirillales</taxon>
        <taxon>Oceanospirillaceae</taxon>
        <taxon>Marinobacterium</taxon>
    </lineage>
</organism>
<accession>A0ABY5HTS1</accession>
<dbReference type="NCBIfam" id="TIGR01358">
    <property type="entry name" value="DAHP_synth_II"/>
    <property type="match status" value="1"/>
</dbReference>
<dbReference type="SUPFAM" id="SSF51569">
    <property type="entry name" value="Aldolase"/>
    <property type="match status" value="1"/>
</dbReference>
<dbReference type="PANTHER" id="PTHR21337">
    <property type="entry name" value="PHOSPHO-2-DEHYDRO-3-DEOXYHEPTONATE ALDOLASE 1, 2"/>
    <property type="match status" value="1"/>
</dbReference>
<dbReference type="EMBL" id="CP073347">
    <property type="protein sequence ID" value="UTW14376.1"/>
    <property type="molecule type" value="Genomic_DNA"/>
</dbReference>
<name>A0ABY5HTS1_9GAMM</name>
<reference evidence="4" key="1">
    <citation type="submission" date="2021-04" db="EMBL/GenBank/DDBJ databases">
        <title>Oceanospirillales bacteria with DddD are important DMSP degraders in coastal seawater.</title>
        <authorList>
            <person name="Liu J."/>
        </authorList>
    </citation>
    <scope>NUCLEOTIDE SEQUENCE</scope>
    <source>
        <strain evidence="4">D13-1</strain>
    </source>
</reference>
<evidence type="ECO:0000313" key="4">
    <source>
        <dbReference type="EMBL" id="UTW14376.1"/>
    </source>
</evidence>
<dbReference type="Gene3D" id="3.20.20.70">
    <property type="entry name" value="Aldolase class I"/>
    <property type="match status" value="1"/>
</dbReference>
<comment type="similarity">
    <text evidence="1 3">Belongs to the class-II DAHP synthase family.</text>
</comment>
<dbReference type="GO" id="GO:0003849">
    <property type="term" value="F:3-deoxy-7-phosphoheptulonate synthase activity"/>
    <property type="evidence" value="ECO:0007669"/>
    <property type="project" value="UniProtKB-EC"/>
</dbReference>
<keyword evidence="5" id="KW-1185">Reference proteome</keyword>
<dbReference type="InterPro" id="IPR013785">
    <property type="entry name" value="Aldolase_TIM"/>
</dbReference>
<evidence type="ECO:0000256" key="3">
    <source>
        <dbReference type="RuleBase" id="RU363071"/>
    </source>
</evidence>
<keyword evidence="2 3" id="KW-0808">Transferase</keyword>
<dbReference type="Pfam" id="PF01474">
    <property type="entry name" value="DAHP_synth_2"/>
    <property type="match status" value="1"/>
</dbReference>
<evidence type="ECO:0000313" key="5">
    <source>
        <dbReference type="Proteomes" id="UP001058461"/>
    </source>
</evidence>
<protein>
    <recommendedName>
        <fullName evidence="3">Phospho-2-dehydro-3-deoxyheptonate aldolase</fullName>
        <ecNumber evidence="3">2.5.1.54</ecNumber>
    </recommendedName>
</protein>